<name>A0A9P7GX45_9HYPO</name>
<reference evidence="4" key="1">
    <citation type="submission" date="2021-04" db="EMBL/GenBank/DDBJ databases">
        <title>Draft genome of Fusarium avenaceum strain F156N33, isolated from an atmospheric sample in Virginia.</title>
        <authorList>
            <person name="Yang S."/>
            <person name="Vinatzer B.A."/>
            <person name="Coleman J."/>
        </authorList>
    </citation>
    <scope>NUCLEOTIDE SEQUENCE</scope>
    <source>
        <strain evidence="4">F156N33</strain>
    </source>
</reference>
<dbReference type="GO" id="GO:0007264">
    <property type="term" value="P:small GTPase-mediated signal transduction"/>
    <property type="evidence" value="ECO:0007669"/>
    <property type="project" value="InterPro"/>
</dbReference>
<dbReference type="InterPro" id="IPR036188">
    <property type="entry name" value="FAD/NAD-bd_sf"/>
</dbReference>
<dbReference type="InterPro" id="IPR038340">
    <property type="entry name" value="MRP-L47_sf"/>
</dbReference>
<evidence type="ECO:0000313" key="4">
    <source>
        <dbReference type="EMBL" id="KAG5658434.1"/>
    </source>
</evidence>
<evidence type="ECO:0000256" key="1">
    <source>
        <dbReference type="ARBA" id="ARBA00005593"/>
    </source>
</evidence>
<dbReference type="PRINTS" id="PR00892">
    <property type="entry name" value="RABGDI"/>
</dbReference>
<proteinExistence type="inferred from homology"/>
<dbReference type="Gene3D" id="3.50.50.60">
    <property type="entry name" value="FAD/NAD(P)-binding domain"/>
    <property type="match status" value="1"/>
</dbReference>
<dbReference type="PANTHER" id="PTHR11787:SF8">
    <property type="entry name" value="RAB GDP DISSOCIATION INHIBITOR"/>
    <property type="match status" value="1"/>
</dbReference>
<dbReference type="EMBL" id="JAGPUO010000014">
    <property type="protein sequence ID" value="KAG5658434.1"/>
    <property type="molecule type" value="Genomic_DNA"/>
</dbReference>
<dbReference type="GO" id="GO:0016192">
    <property type="term" value="P:vesicle-mediated transport"/>
    <property type="evidence" value="ECO:0007669"/>
    <property type="project" value="TreeGrafter"/>
</dbReference>
<dbReference type="PRINTS" id="PR00891">
    <property type="entry name" value="RABGDIREP"/>
</dbReference>
<dbReference type="AlphaFoldDB" id="A0A9P7GX45"/>
<dbReference type="PANTHER" id="PTHR11787">
    <property type="entry name" value="RAB GDP-DISSOCIATION INHIBITOR"/>
    <property type="match status" value="1"/>
</dbReference>
<dbReference type="GO" id="GO:0005761">
    <property type="term" value="C:mitochondrial ribosome"/>
    <property type="evidence" value="ECO:0007669"/>
    <property type="project" value="InterPro"/>
</dbReference>
<sequence>MTMGPSNTIRPLASRIVQVSASKTSSVVPRVACFSTTAPQCKRRTKDNNKRRGVSSLYGSGPREPLSMSNIPLPKPAEHKPKIEVDPNHGLWGFFPGQGKLLATPKETEGHGRAWTVEELRKKSWEDLHALWWVCCRERNMLATSRVELTRSKLGFGEREIDTRDEQVMKTQRAIKHVLTERYYTWQDAVGVAMNDPEINFEGADGQVYTPSAYEDDVDVAEWTQPEAESEAAKQLDPAATEVQEAKIEKDFLSAPFFIIPSLSSYVKKYIKYQHQGTAIMDEIAQEYDVIVLGTGLTECILSGVLSVKGKKVLHIDRNDHYGGEAASVNLETLFKKYGNFSEGEEPWKQYGRLNDWNIDLVPKFLMSSGELTNILVSTDVTRYLEFKQVAGSYVQQGASNKATVAKVPSDAAEALRSPLMGIFEKRRMKSFIEWVGTFDLKDPATHKGLDVNKCTMKDVYDKFGLETTTKDFIGHAMALYLTDDYITTPGQAPEAIQRIRLYGNSVARYGKSPYIYPLYGLGELPQGFARLSAIYGGTYMLNTNIDEIQYDGDKAVGIKATMTGVEEMKFETKAKIILGDPSYFANKAKVVGHVLRAICILKHPLAGTNDADSAQLIIPQSQVGRKNDVYIACVSSAHNVCPKGYWIAIVSTIAEGSANHHVELQAGLDRLGKIEEQFMGPPIPIYEPLEDGSKDNIFISKSYDATSHFETTTDDVKDIYRRATGEELKVEGLREGIQVAEEQ</sequence>
<dbReference type="Proteomes" id="UP000782241">
    <property type="component" value="Unassembled WGS sequence"/>
</dbReference>
<evidence type="ECO:0000256" key="2">
    <source>
        <dbReference type="ARBA" id="ARBA00035399"/>
    </source>
</evidence>
<dbReference type="Gene3D" id="1.10.405.10">
    <property type="entry name" value="Guanine Nucleotide Dissociation Inhibitor, domain 1"/>
    <property type="match status" value="1"/>
</dbReference>
<dbReference type="Gene3D" id="6.10.330.20">
    <property type="match status" value="1"/>
</dbReference>
<gene>
    <name evidence="4" type="ORF">KAF25_010615</name>
</gene>
<dbReference type="Gene3D" id="3.30.519.10">
    <property type="entry name" value="Guanine Nucleotide Dissociation Inhibitor, domain 2"/>
    <property type="match status" value="1"/>
</dbReference>
<dbReference type="Pfam" id="PF00996">
    <property type="entry name" value="GDI"/>
    <property type="match status" value="1"/>
</dbReference>
<feature type="region of interest" description="Disordered" evidence="3">
    <location>
        <begin position="43"/>
        <end position="70"/>
    </location>
</feature>
<dbReference type="FunFam" id="1.10.405.10:FF:000001">
    <property type="entry name" value="Rab GDP dissociation inhibitor"/>
    <property type="match status" value="1"/>
</dbReference>
<organism evidence="4 5">
    <name type="scientific">Fusarium avenaceum</name>
    <dbReference type="NCBI Taxonomy" id="40199"/>
    <lineage>
        <taxon>Eukaryota</taxon>
        <taxon>Fungi</taxon>
        <taxon>Dikarya</taxon>
        <taxon>Ascomycota</taxon>
        <taxon>Pezizomycotina</taxon>
        <taxon>Sordariomycetes</taxon>
        <taxon>Hypocreomycetidae</taxon>
        <taxon>Hypocreales</taxon>
        <taxon>Nectriaceae</taxon>
        <taxon>Fusarium</taxon>
        <taxon>Fusarium tricinctum species complex</taxon>
    </lineage>
</organism>
<comment type="similarity">
    <text evidence="1">Belongs to the Rab GDI family.</text>
</comment>
<dbReference type="GO" id="GO:0006412">
    <property type="term" value="P:translation"/>
    <property type="evidence" value="ECO:0007669"/>
    <property type="project" value="InterPro"/>
</dbReference>
<feature type="compositionally biased region" description="Basic residues" evidence="3">
    <location>
        <begin position="43"/>
        <end position="53"/>
    </location>
</feature>
<dbReference type="GO" id="GO:0003735">
    <property type="term" value="F:structural constituent of ribosome"/>
    <property type="evidence" value="ECO:0007669"/>
    <property type="project" value="InterPro"/>
</dbReference>
<dbReference type="InterPro" id="IPR018203">
    <property type="entry name" value="GDP_dissociation_inhibitor"/>
</dbReference>
<protein>
    <recommendedName>
        <fullName evidence="2">54S ribosomal protein L4, mitochondrial</fullName>
    </recommendedName>
</protein>
<evidence type="ECO:0000313" key="5">
    <source>
        <dbReference type="Proteomes" id="UP000782241"/>
    </source>
</evidence>
<dbReference type="GO" id="GO:0015031">
    <property type="term" value="P:protein transport"/>
    <property type="evidence" value="ECO:0007669"/>
    <property type="project" value="InterPro"/>
</dbReference>
<keyword evidence="5" id="KW-1185">Reference proteome</keyword>
<dbReference type="InterPro" id="IPR000806">
    <property type="entry name" value="RabGDI"/>
</dbReference>
<dbReference type="Pfam" id="PF06984">
    <property type="entry name" value="MRP-L47"/>
    <property type="match status" value="1"/>
</dbReference>
<dbReference type="InterPro" id="IPR010729">
    <property type="entry name" value="Ribosomal_uL29_mit"/>
</dbReference>
<evidence type="ECO:0000256" key="3">
    <source>
        <dbReference type="SAM" id="MobiDB-lite"/>
    </source>
</evidence>
<accession>A0A9P7GX45</accession>
<comment type="caution">
    <text evidence="4">The sequence shown here is derived from an EMBL/GenBank/DDBJ whole genome shotgun (WGS) entry which is preliminary data.</text>
</comment>
<dbReference type="GO" id="GO:0005093">
    <property type="term" value="F:Rab GDP-dissociation inhibitor activity"/>
    <property type="evidence" value="ECO:0007669"/>
    <property type="project" value="InterPro"/>
</dbReference>
<dbReference type="SUPFAM" id="SSF51905">
    <property type="entry name" value="FAD/NAD(P)-binding domain"/>
    <property type="match status" value="2"/>
</dbReference>